<dbReference type="RefSeq" id="XP_007704275.1">
    <property type="nucleotide sequence ID" value="XM_007706085.1"/>
</dbReference>
<dbReference type="KEGG" id="bsc:COCSADRAFT_247680"/>
<dbReference type="HOGENOM" id="CLU_2454397_0_0_1"/>
<name>M2SC11_COCSN</name>
<evidence type="ECO:0000313" key="2">
    <source>
        <dbReference type="EMBL" id="EMD60025.1"/>
    </source>
</evidence>
<protein>
    <submittedName>
        <fullName evidence="2">Uncharacterized protein</fullName>
    </submittedName>
</protein>
<keyword evidence="1" id="KW-0472">Membrane</keyword>
<dbReference type="Proteomes" id="UP000016934">
    <property type="component" value="Unassembled WGS sequence"/>
</dbReference>
<reference evidence="2 3" key="1">
    <citation type="journal article" date="2012" name="PLoS Pathog.">
        <title>Diverse lifestyles and strategies of plant pathogenesis encoded in the genomes of eighteen Dothideomycetes fungi.</title>
        <authorList>
            <person name="Ohm R.A."/>
            <person name="Feau N."/>
            <person name="Henrissat B."/>
            <person name="Schoch C.L."/>
            <person name="Horwitz B.A."/>
            <person name="Barry K.W."/>
            <person name="Condon B.J."/>
            <person name="Copeland A.C."/>
            <person name="Dhillon B."/>
            <person name="Glaser F."/>
            <person name="Hesse C.N."/>
            <person name="Kosti I."/>
            <person name="LaButti K."/>
            <person name="Lindquist E.A."/>
            <person name="Lucas S."/>
            <person name="Salamov A.A."/>
            <person name="Bradshaw R.E."/>
            <person name="Ciuffetti L."/>
            <person name="Hamelin R.C."/>
            <person name="Kema G.H.J."/>
            <person name="Lawrence C."/>
            <person name="Scott J.A."/>
            <person name="Spatafora J.W."/>
            <person name="Turgeon B.G."/>
            <person name="de Wit P.J.G.M."/>
            <person name="Zhong S."/>
            <person name="Goodwin S.B."/>
            <person name="Grigoriev I.V."/>
        </authorList>
    </citation>
    <scope>NUCLEOTIDE SEQUENCE [LARGE SCALE GENOMIC DNA]</scope>
    <source>
        <strain evidence="3">ND90Pr / ATCC 201652</strain>
    </source>
</reference>
<feature type="transmembrane region" description="Helical" evidence="1">
    <location>
        <begin position="38"/>
        <end position="60"/>
    </location>
</feature>
<evidence type="ECO:0000313" key="3">
    <source>
        <dbReference type="Proteomes" id="UP000016934"/>
    </source>
</evidence>
<accession>M2SC11</accession>
<dbReference type="OMA" id="FMRTIQA"/>
<dbReference type="GeneID" id="19135146"/>
<dbReference type="EMBL" id="KB445651">
    <property type="protein sequence ID" value="EMD60025.1"/>
    <property type="molecule type" value="Genomic_DNA"/>
</dbReference>
<gene>
    <name evidence="2" type="ORF">COCSADRAFT_247680</name>
</gene>
<keyword evidence="1" id="KW-1133">Transmembrane helix</keyword>
<organism evidence="2 3">
    <name type="scientific">Cochliobolus sativus (strain ND90Pr / ATCC 201652)</name>
    <name type="common">Common root rot and spot blotch fungus</name>
    <name type="synonym">Bipolaris sorokiniana</name>
    <dbReference type="NCBI Taxonomy" id="665912"/>
    <lineage>
        <taxon>Eukaryota</taxon>
        <taxon>Fungi</taxon>
        <taxon>Dikarya</taxon>
        <taxon>Ascomycota</taxon>
        <taxon>Pezizomycotina</taxon>
        <taxon>Dothideomycetes</taxon>
        <taxon>Pleosporomycetidae</taxon>
        <taxon>Pleosporales</taxon>
        <taxon>Pleosporineae</taxon>
        <taxon>Pleosporaceae</taxon>
        <taxon>Bipolaris</taxon>
    </lineage>
</organism>
<keyword evidence="1" id="KW-0812">Transmembrane</keyword>
<dbReference type="AlphaFoldDB" id="M2SC11"/>
<feature type="transmembrane region" description="Helical" evidence="1">
    <location>
        <begin position="72"/>
        <end position="92"/>
    </location>
</feature>
<proteinExistence type="predicted"/>
<dbReference type="OrthoDB" id="10441270at2759"/>
<keyword evidence="3" id="KW-1185">Reference proteome</keyword>
<reference evidence="3" key="2">
    <citation type="journal article" date="2013" name="PLoS Genet.">
        <title>Comparative genome structure, secondary metabolite, and effector coding capacity across Cochliobolus pathogens.</title>
        <authorList>
            <person name="Condon B.J."/>
            <person name="Leng Y."/>
            <person name="Wu D."/>
            <person name="Bushley K.E."/>
            <person name="Ohm R.A."/>
            <person name="Otillar R."/>
            <person name="Martin J."/>
            <person name="Schackwitz W."/>
            <person name="Grimwood J."/>
            <person name="MohdZainudin N."/>
            <person name="Xue C."/>
            <person name="Wang R."/>
            <person name="Manning V.A."/>
            <person name="Dhillon B."/>
            <person name="Tu Z.J."/>
            <person name="Steffenson B.J."/>
            <person name="Salamov A."/>
            <person name="Sun H."/>
            <person name="Lowry S."/>
            <person name="LaButti K."/>
            <person name="Han J."/>
            <person name="Copeland A."/>
            <person name="Lindquist E."/>
            <person name="Barry K."/>
            <person name="Schmutz J."/>
            <person name="Baker S.E."/>
            <person name="Ciuffetti L.M."/>
            <person name="Grigoriev I.V."/>
            <person name="Zhong S."/>
            <person name="Turgeon B.G."/>
        </authorList>
    </citation>
    <scope>NUCLEOTIDE SEQUENCE [LARGE SCALE GENOMIC DNA]</scope>
    <source>
        <strain evidence="3">ND90Pr / ATCC 201652</strain>
    </source>
</reference>
<evidence type="ECO:0000256" key="1">
    <source>
        <dbReference type="SAM" id="Phobius"/>
    </source>
</evidence>
<sequence>MGLHMCSAETKARSVCKLVTATCHRIAENHTFLFFLFFHLRTFGFLYLLVVTHHFFLIILKRRGFDGFMRTIQALVIITLLSLLPTSLSLLLP</sequence>